<dbReference type="OrthoDB" id="8180835at2759"/>
<feature type="region of interest" description="Disordered" evidence="1">
    <location>
        <begin position="383"/>
        <end position="422"/>
    </location>
</feature>
<keyword evidence="4" id="KW-1185">Reference proteome</keyword>
<protein>
    <submittedName>
        <fullName evidence="5 6">Uncharacterized protein LOC112686994</fullName>
    </submittedName>
</protein>
<feature type="transmembrane region" description="Helical" evidence="2">
    <location>
        <begin position="126"/>
        <end position="145"/>
    </location>
</feature>
<gene>
    <name evidence="5 6" type="primary">LOC112686994</name>
</gene>
<dbReference type="GeneID" id="112686994"/>
<keyword evidence="2" id="KW-1133">Transmembrane helix</keyword>
<feature type="compositionally biased region" description="Basic and acidic residues" evidence="1">
    <location>
        <begin position="239"/>
        <end position="252"/>
    </location>
</feature>
<feature type="signal peptide" evidence="3">
    <location>
        <begin position="1"/>
        <end position="32"/>
    </location>
</feature>
<reference evidence="5 6" key="1">
    <citation type="submission" date="2025-04" db="UniProtKB">
        <authorList>
            <consortium name="RefSeq"/>
        </authorList>
    </citation>
    <scope>IDENTIFICATION</scope>
    <source>
        <tissue evidence="5 6">Whole body</tissue>
    </source>
</reference>
<dbReference type="RefSeq" id="XP_025415281.1">
    <property type="nucleotide sequence ID" value="XM_025559496.1"/>
</dbReference>
<accession>A0A8B8FY51</accession>
<feature type="transmembrane region" description="Helical" evidence="2">
    <location>
        <begin position="60"/>
        <end position="82"/>
    </location>
</feature>
<feature type="region of interest" description="Disordered" evidence="1">
    <location>
        <begin position="317"/>
        <end position="370"/>
    </location>
</feature>
<evidence type="ECO:0000313" key="4">
    <source>
        <dbReference type="Proteomes" id="UP000694846"/>
    </source>
</evidence>
<keyword evidence="3" id="KW-0732">Signal</keyword>
<evidence type="ECO:0000313" key="5">
    <source>
        <dbReference type="RefSeq" id="XP_025415281.1"/>
    </source>
</evidence>
<feature type="transmembrane region" description="Helical" evidence="2">
    <location>
        <begin position="94"/>
        <end position="114"/>
    </location>
</feature>
<dbReference type="AlphaFoldDB" id="A0A8B8FY51"/>
<feature type="compositionally biased region" description="Polar residues" evidence="1">
    <location>
        <begin position="317"/>
        <end position="328"/>
    </location>
</feature>
<evidence type="ECO:0000256" key="1">
    <source>
        <dbReference type="SAM" id="MobiDB-lite"/>
    </source>
</evidence>
<keyword evidence="2" id="KW-0472">Membrane</keyword>
<evidence type="ECO:0000313" key="6">
    <source>
        <dbReference type="RefSeq" id="XP_025415282.1"/>
    </source>
</evidence>
<keyword evidence="2" id="KW-0812">Transmembrane</keyword>
<feature type="compositionally biased region" description="Basic and acidic residues" evidence="1">
    <location>
        <begin position="329"/>
        <end position="339"/>
    </location>
</feature>
<evidence type="ECO:0000256" key="2">
    <source>
        <dbReference type="SAM" id="Phobius"/>
    </source>
</evidence>
<feature type="region of interest" description="Disordered" evidence="1">
    <location>
        <begin position="232"/>
        <end position="252"/>
    </location>
</feature>
<feature type="chain" id="PRO_5044666579" evidence="3">
    <location>
        <begin position="33"/>
        <end position="422"/>
    </location>
</feature>
<organism evidence="4 5">
    <name type="scientific">Sipha flava</name>
    <name type="common">yellow sugarcane aphid</name>
    <dbReference type="NCBI Taxonomy" id="143950"/>
    <lineage>
        <taxon>Eukaryota</taxon>
        <taxon>Metazoa</taxon>
        <taxon>Ecdysozoa</taxon>
        <taxon>Arthropoda</taxon>
        <taxon>Hexapoda</taxon>
        <taxon>Insecta</taxon>
        <taxon>Pterygota</taxon>
        <taxon>Neoptera</taxon>
        <taxon>Paraneoptera</taxon>
        <taxon>Hemiptera</taxon>
        <taxon>Sternorrhyncha</taxon>
        <taxon>Aphidomorpha</taxon>
        <taxon>Aphidoidea</taxon>
        <taxon>Aphididae</taxon>
        <taxon>Sipha</taxon>
    </lineage>
</organism>
<proteinExistence type="predicted"/>
<name>A0A8B8FY51_9HEMI</name>
<dbReference type="RefSeq" id="XP_025415282.1">
    <property type="nucleotide sequence ID" value="XM_025559497.1"/>
</dbReference>
<sequence>MSVCDCWASFKFSQIILCLSCLLYKRWSDAEATRLFYFFEKTSREWPLLNNITRNGAGSLFADVTFGGYIIICVALFIAYLMGELKNSKRTESFLLVIGATLFIAVGCLVMTSVDSVPRDLMVNALVLGTLSIVTGMVFILDTCLSNSRNDKKSHIPKNTRYGDIARTRTAVNTNTVNNGVHINNGMHVNNDVSVNNGVILKQREMVEKKLNGLLQTTSANGHAVLTKNEGVQTSAEAMRQKGEADERDGTEPVHQYGRKYLNDRGFSGHSHADWYDTDMDLPKMKKLEINVPLEESSDYRHSGFVNVKNGVKLQSPSITSTMHNQQESPKEENEHEVKNASVPYVLSEKKRATRPTDLPLKSPVERVNDSLQKSVKSRFYFGANADEPKSPNDPGYVLHTASRWEEQPAQNGYKNFKRSQV</sequence>
<evidence type="ECO:0000256" key="3">
    <source>
        <dbReference type="SAM" id="SignalP"/>
    </source>
</evidence>
<dbReference type="Proteomes" id="UP000694846">
    <property type="component" value="Unplaced"/>
</dbReference>